<keyword evidence="1" id="KW-0812">Transmembrane</keyword>
<evidence type="ECO:0000256" key="1">
    <source>
        <dbReference type="SAM" id="Phobius"/>
    </source>
</evidence>
<evidence type="ECO:0000313" key="3">
    <source>
        <dbReference type="Proteomes" id="UP000663889"/>
    </source>
</evidence>
<organism evidence="2 3">
    <name type="scientific">Rotaria sordida</name>
    <dbReference type="NCBI Taxonomy" id="392033"/>
    <lineage>
        <taxon>Eukaryota</taxon>
        <taxon>Metazoa</taxon>
        <taxon>Spiralia</taxon>
        <taxon>Gnathifera</taxon>
        <taxon>Rotifera</taxon>
        <taxon>Eurotatoria</taxon>
        <taxon>Bdelloidea</taxon>
        <taxon>Philodinida</taxon>
        <taxon>Philodinidae</taxon>
        <taxon>Rotaria</taxon>
    </lineage>
</organism>
<accession>A0A815BX07</accession>
<keyword evidence="1" id="KW-0472">Membrane</keyword>
<protein>
    <submittedName>
        <fullName evidence="2">Uncharacterized protein</fullName>
    </submittedName>
</protein>
<comment type="caution">
    <text evidence="2">The sequence shown here is derived from an EMBL/GenBank/DDBJ whole genome shotgun (WGS) entry which is preliminary data.</text>
</comment>
<dbReference type="Proteomes" id="UP000663889">
    <property type="component" value="Unassembled WGS sequence"/>
</dbReference>
<feature type="transmembrane region" description="Helical" evidence="1">
    <location>
        <begin position="6"/>
        <end position="25"/>
    </location>
</feature>
<reference evidence="2" key="1">
    <citation type="submission" date="2021-02" db="EMBL/GenBank/DDBJ databases">
        <authorList>
            <person name="Nowell W R."/>
        </authorList>
    </citation>
    <scope>NUCLEOTIDE SEQUENCE</scope>
</reference>
<sequence length="123" mass="14306">MIVYTIGWLILSLFYYVTTLQLVFYPGTQPYHQTGFRFNNTAWVVTTQDPSERYLTYGPYTKDWNTLAPSRVDFYLGVDNNIADPLDLLTVEVNDADMNYILTSRNISRLEKTNLNYLVSTKI</sequence>
<dbReference type="AlphaFoldDB" id="A0A815BX07"/>
<dbReference type="EMBL" id="CAJNOU010002003">
    <property type="protein sequence ID" value="CAF1279215.1"/>
    <property type="molecule type" value="Genomic_DNA"/>
</dbReference>
<keyword evidence="1" id="KW-1133">Transmembrane helix</keyword>
<proteinExistence type="predicted"/>
<evidence type="ECO:0000313" key="2">
    <source>
        <dbReference type="EMBL" id="CAF1279215.1"/>
    </source>
</evidence>
<gene>
    <name evidence="2" type="ORF">SEV965_LOCUS25166</name>
</gene>
<name>A0A815BX07_9BILA</name>